<dbReference type="Gene3D" id="1.10.472.30">
    <property type="entry name" value="Transcription elongation factor S-II, central domain"/>
    <property type="match status" value="1"/>
</dbReference>
<name>A0AAV7FHF8_ARIFI</name>
<dbReference type="InterPro" id="IPR036575">
    <property type="entry name" value="TFIIS_cen_dom_sf"/>
</dbReference>
<dbReference type="EMBL" id="JAINDJ010000002">
    <property type="protein sequence ID" value="KAG9459347.1"/>
    <property type="molecule type" value="Genomic_DNA"/>
</dbReference>
<dbReference type="SUPFAM" id="SSF46942">
    <property type="entry name" value="Elongation factor TFIIS domain 2"/>
    <property type="match status" value="1"/>
</dbReference>
<feature type="region of interest" description="Disordered" evidence="1">
    <location>
        <begin position="743"/>
        <end position="933"/>
    </location>
</feature>
<reference evidence="3 4" key="1">
    <citation type="submission" date="2021-07" db="EMBL/GenBank/DDBJ databases">
        <title>The Aristolochia fimbriata genome: insights into angiosperm evolution, floral development and chemical biosynthesis.</title>
        <authorList>
            <person name="Jiao Y."/>
        </authorList>
    </citation>
    <scope>NUCLEOTIDE SEQUENCE [LARGE SCALE GENOMIC DNA]</scope>
    <source>
        <strain evidence="3">IBCAS-2021</strain>
        <tissue evidence="3">Leaf</tissue>
    </source>
</reference>
<dbReference type="Pfam" id="PF07744">
    <property type="entry name" value="SPOC"/>
    <property type="match status" value="1"/>
</dbReference>
<dbReference type="SMART" id="SM00510">
    <property type="entry name" value="TFS2M"/>
    <property type="match status" value="1"/>
</dbReference>
<feature type="compositionally biased region" description="Low complexity" evidence="1">
    <location>
        <begin position="839"/>
        <end position="850"/>
    </location>
</feature>
<feature type="domain" description="TFIIS central" evidence="2">
    <location>
        <begin position="278"/>
        <end position="395"/>
    </location>
</feature>
<evidence type="ECO:0000313" key="3">
    <source>
        <dbReference type="EMBL" id="KAG9459347.1"/>
    </source>
</evidence>
<feature type="compositionally biased region" description="Basic and acidic residues" evidence="1">
    <location>
        <begin position="559"/>
        <end position="587"/>
    </location>
</feature>
<feature type="compositionally biased region" description="Basic and acidic residues" evidence="1">
    <location>
        <begin position="203"/>
        <end position="214"/>
    </location>
</feature>
<protein>
    <recommendedName>
        <fullName evidence="2">TFIIS central domain-containing protein</fullName>
    </recommendedName>
</protein>
<feature type="compositionally biased region" description="Basic and acidic residues" evidence="1">
    <location>
        <begin position="904"/>
        <end position="914"/>
    </location>
</feature>
<dbReference type="GO" id="GO:0006351">
    <property type="term" value="P:DNA-templated transcription"/>
    <property type="evidence" value="ECO:0007669"/>
    <property type="project" value="InterPro"/>
</dbReference>
<dbReference type="PANTHER" id="PTHR11477">
    <property type="entry name" value="TRANSCRIPTION FACTOR S-II ZINC FINGER DOMAIN-CONTAINING PROTEIN"/>
    <property type="match status" value="1"/>
</dbReference>
<keyword evidence="4" id="KW-1185">Reference proteome</keyword>
<comment type="caution">
    <text evidence="3">The sequence shown here is derived from an EMBL/GenBank/DDBJ whole genome shotgun (WGS) entry which is preliminary data.</text>
</comment>
<organism evidence="3 4">
    <name type="scientific">Aristolochia fimbriata</name>
    <name type="common">White veined hardy Dutchman's pipe vine</name>
    <dbReference type="NCBI Taxonomy" id="158543"/>
    <lineage>
        <taxon>Eukaryota</taxon>
        <taxon>Viridiplantae</taxon>
        <taxon>Streptophyta</taxon>
        <taxon>Embryophyta</taxon>
        <taxon>Tracheophyta</taxon>
        <taxon>Spermatophyta</taxon>
        <taxon>Magnoliopsida</taxon>
        <taxon>Magnoliidae</taxon>
        <taxon>Piperales</taxon>
        <taxon>Aristolochiaceae</taxon>
        <taxon>Aristolochia</taxon>
    </lineage>
</organism>
<evidence type="ECO:0000259" key="2">
    <source>
        <dbReference type="PROSITE" id="PS51321"/>
    </source>
</evidence>
<gene>
    <name evidence="3" type="ORF">H6P81_003855</name>
</gene>
<feature type="region of interest" description="Disordered" evidence="1">
    <location>
        <begin position="555"/>
        <end position="587"/>
    </location>
</feature>
<feature type="compositionally biased region" description="Basic residues" evidence="1">
    <location>
        <begin position="749"/>
        <end position="765"/>
    </location>
</feature>
<dbReference type="Proteomes" id="UP000825729">
    <property type="component" value="Unassembled WGS sequence"/>
</dbReference>
<dbReference type="PANTHER" id="PTHR11477:SF20">
    <property type="entry name" value="SPOC DOMAIN _ TRANSCRIPTION ELONGATION FACTOR S-II PROTEIN"/>
    <property type="match status" value="1"/>
</dbReference>
<evidence type="ECO:0000256" key="1">
    <source>
        <dbReference type="SAM" id="MobiDB-lite"/>
    </source>
</evidence>
<dbReference type="AlphaFoldDB" id="A0AAV7FHF8"/>
<dbReference type="PROSITE" id="PS51321">
    <property type="entry name" value="TFIIS_CENTRAL"/>
    <property type="match status" value="1"/>
</dbReference>
<evidence type="ECO:0000313" key="4">
    <source>
        <dbReference type="Proteomes" id="UP000825729"/>
    </source>
</evidence>
<feature type="region of interest" description="Disordered" evidence="1">
    <location>
        <begin position="506"/>
        <end position="530"/>
    </location>
</feature>
<feature type="region of interest" description="Disordered" evidence="1">
    <location>
        <begin position="152"/>
        <end position="214"/>
    </location>
</feature>
<proteinExistence type="predicted"/>
<sequence>MYAYRKVSTMANNFGPEQFRLMHERTQQMEPSANVESQVIMANHLASLQRPQMNQNTTKMDPSPSVQIQPTLVYNLASLQHPLANKRPLQSSMPKLKPSIHSAQQLPAANKRTLPMEPSPKAQSQSFESVRSKLRESLASALALVIQVQNAASDGEKMPENESASDSIQGEANGSQADSGSACANVAASSMPERPSGTMIPTDSERNKIQPEGKSLHENSVNENKEEVPKMWACKQEFQSKHIFPEDASFIIKDDLLQGNGLCWASDLDLGSYEADVVRDTKRPKLDHEVEAPHDNSENSPKCPEKLAAQIEEELFKFHGGVNKKYKEKGRSLLFNLKDRNNPELRERVMSGEIPPEKLCSMSAEDLASKELSQWRIAKAEELAQMVVLPDAEVDIRRLVRKTHKGEFQVEIEQDDSVSVEVAIGESSLAQVPSKNYETEAQKPRKVNETEMTAKVDSCPDNVITLTQDSPDLMQGLVVEDELKDTDFLPPIVSLDEFMDSLNAEPPFENLPVNSEKPAAADSSVEDEKQGITEQKMDSLTSVPGESVNISKANSITKADGKGHKNDTIRKSKKVAKESEERHGDDRNKIDHLWEGVIQFSVSSVVTVVGIYKSGEKPSTKEWANFLEIKGRVRHNAFGKFLQELPLSKSRAVMVGHFTWKEGSPESGRLNLSEAADSYISDERLGIAEPAPGVELYLCPPHKKAVEMLCNHLPKDHDREMLETIDSGLIGIVVWRRANVSSNISPKSSSHHKQNSRKHSSSLKTQRHEKDNTGRGNQQPPSILGASPFDNPKPTDDDEDVPPGFGPPVAREEDLPEFEFGRGPNSINSPSQLSGRGGTPLQPRQQQPTRAVEQMRELVHRYGQTEAPPVNPDRWVPSPGRVHGQAPRVEAHHHPWNDDDDDIPEWRPYEESKKPQRQPAMPNPPRSLQTSAPGYQQHMFPRNAISRSQAPQTMLQAPPPPLHVPLQHVAPQAQLGSQLNGNPPWQQASVWQQPYGSSSNVEMGVQVGAMQPPNLGVSSVNAVYRLPDANWRPRYP</sequence>
<feature type="compositionally biased region" description="Polar residues" evidence="1">
    <location>
        <begin position="825"/>
        <end position="834"/>
    </location>
</feature>
<dbReference type="InterPro" id="IPR003618">
    <property type="entry name" value="TFIIS_cen_dom"/>
</dbReference>
<dbReference type="GO" id="GO:0005634">
    <property type="term" value="C:nucleus"/>
    <property type="evidence" value="ECO:0007669"/>
    <property type="project" value="TreeGrafter"/>
</dbReference>
<accession>A0AAV7FHF8</accession>
<dbReference type="Pfam" id="PF07500">
    <property type="entry name" value="TFIIS_M"/>
    <property type="match status" value="1"/>
</dbReference>
<dbReference type="InterPro" id="IPR012921">
    <property type="entry name" value="SPOC_C"/>
</dbReference>
<feature type="compositionally biased region" description="Polar residues" evidence="1">
    <location>
        <begin position="162"/>
        <end position="179"/>
    </location>
</feature>
<dbReference type="CDD" id="cd21538">
    <property type="entry name" value="SPOC_TFIIS"/>
    <property type="match status" value="1"/>
</dbReference>